<dbReference type="GeneID" id="39420510"/>
<keyword evidence="3" id="KW-1185">Reference proteome</keyword>
<dbReference type="RefSeq" id="WP_134483292.1">
    <property type="nucleotide sequence ID" value="NZ_LR216287.1"/>
</dbReference>
<proteinExistence type="predicted"/>
<dbReference type="EMBL" id="LR216287">
    <property type="protein sequence ID" value="VFJ13397.1"/>
    <property type="molecule type" value="Genomic_DNA"/>
</dbReference>
<keyword evidence="1" id="KW-0812">Transmembrane</keyword>
<dbReference type="KEGG" id="nfn:NFRAN_1075"/>
<dbReference type="Pfam" id="PF09489">
    <property type="entry name" value="CbtB"/>
    <property type="match status" value="1"/>
</dbReference>
<gene>
    <name evidence="2" type="ORF">NFRAN_1075</name>
</gene>
<protein>
    <submittedName>
        <fullName evidence="2">Putative cobalt transporter subunit (CbtB)</fullName>
    </submittedName>
</protein>
<keyword evidence="1" id="KW-1133">Transmembrane helix</keyword>
<dbReference type="InterPro" id="IPR012667">
    <property type="entry name" value="CbtB_put"/>
</dbReference>
<name>A0A484IB02_9ARCH</name>
<evidence type="ECO:0000313" key="3">
    <source>
        <dbReference type="Proteomes" id="UP000294299"/>
    </source>
</evidence>
<keyword evidence="1" id="KW-0472">Membrane</keyword>
<evidence type="ECO:0000256" key="1">
    <source>
        <dbReference type="SAM" id="Phobius"/>
    </source>
</evidence>
<feature type="transmembrane region" description="Helical" evidence="1">
    <location>
        <begin position="18"/>
        <end position="36"/>
    </location>
</feature>
<organism evidence="2 3">
    <name type="scientific">Candidatus Nitrosocosmicus franklandianus</name>
    <dbReference type="NCBI Taxonomy" id="1798806"/>
    <lineage>
        <taxon>Archaea</taxon>
        <taxon>Nitrososphaerota</taxon>
        <taxon>Nitrososphaeria</taxon>
        <taxon>Nitrososphaerales</taxon>
        <taxon>Nitrososphaeraceae</taxon>
        <taxon>Candidatus Nitrosocosmicus</taxon>
    </lineage>
</organism>
<reference evidence="2 3" key="1">
    <citation type="submission" date="2019-02" db="EMBL/GenBank/DDBJ databases">
        <authorList>
            <person name="Lehtovirta-Morley E L."/>
        </authorList>
    </citation>
    <scope>NUCLEOTIDE SEQUENCE [LARGE SCALE GENOMIC DNA]</scope>
    <source>
        <strain evidence="2">NFRAN1</strain>
    </source>
</reference>
<dbReference type="AlphaFoldDB" id="A0A484IB02"/>
<dbReference type="OrthoDB" id="8286at2157"/>
<sequence>MSSVNDLRVIQKDQTPKLAIVVLAIIALISIYIVGYDQGQLFSLVQGNQAYDVMWIHEFTHDIRHAAGFPCH</sequence>
<evidence type="ECO:0000313" key="2">
    <source>
        <dbReference type="EMBL" id="VFJ13397.1"/>
    </source>
</evidence>
<dbReference type="Proteomes" id="UP000294299">
    <property type="component" value="Chromosome NFRAN"/>
</dbReference>
<accession>A0A484IB02</accession>